<sequence length="717" mass="80135">MNRLRTFLCLLLLQVWTVQAETDPWSFLVIADPHIAETWAKYESGHPWFDGSYERNLEKIANLKETYGGDLALIPGDTQSGTEWFKPGFAKKYFNDESMSPSESVLKASKSSYGTMKRVFQEGGFDKILVAMGDHELGGNGWSLNNAKFDAIDAYRQGFQSAFNRDENDNFVYNIQIGNASSRPIGTPYENTSFAHQHKNVLFITVDCFQNYGYDYFDATKGVGGEGAVSVAVSVTVLSWFEKVLQEARENDSIKHIIVQAHVPILQPVRRVSSSGQFWDLGEESAFWKIMSAYDVDFYLAGEVHAISASKAESSNTVQIASRGNMFNALLQFEVTDDAITVKAFNEIIDSEEDINVRDYQQIGEFSIDKSAGDFDITKSDGVLELLTTDEPLLHYEFEEALPLSENQIIGMAERKRPIMSYQIIDGQNCTESLKNMGGLKDQYDAQVCNLNFVDGRRGLKAAEFREDSRFAILGNGPHAAGNVVSFNFFMKTREKNSEMVLVHYGRKWSDATNTKKNTQTLTLKNGNPVLYANHDASLQSRIPLQLNDGKWHHISVSMPEASCLLSEIVMLVDGEKVDTTVVQDIHVFHHTGGALSLGGYGYSAGTADIIPGTTQFIGTMDDFVLHGRPTTQGEMFTVAKSLFTFEISKLCVSNERQTNTILKGKGFKKCKKICKKKKWCRGFQHTKEGKVCELFKSRPTFGENKVGTTCAICNRD</sequence>
<dbReference type="SMART" id="SM00282">
    <property type="entry name" value="LamG"/>
    <property type="match status" value="1"/>
</dbReference>
<dbReference type="CDD" id="cd00110">
    <property type="entry name" value="LamG"/>
    <property type="match status" value="1"/>
</dbReference>
<proteinExistence type="predicted"/>
<dbReference type="SUPFAM" id="SSF56300">
    <property type="entry name" value="Metallo-dependent phosphatases"/>
    <property type="match status" value="1"/>
</dbReference>
<feature type="chain" id="PRO_5042140406" description="Laminin G domain-containing protein" evidence="1">
    <location>
        <begin position="21"/>
        <end position="717"/>
    </location>
</feature>
<feature type="domain" description="Laminin G" evidence="2">
    <location>
        <begin position="461"/>
        <end position="652"/>
    </location>
</feature>
<dbReference type="Pfam" id="PF00149">
    <property type="entry name" value="Metallophos"/>
    <property type="match status" value="1"/>
</dbReference>
<reference evidence="3 4" key="1">
    <citation type="journal article" date="2021" name="Sci. Rep.">
        <title>The genome of the diatom Chaetoceros tenuissimus carries an ancient integrated fragment of an extant virus.</title>
        <authorList>
            <person name="Hongo Y."/>
            <person name="Kimura K."/>
            <person name="Takaki Y."/>
            <person name="Yoshida Y."/>
            <person name="Baba S."/>
            <person name="Kobayashi G."/>
            <person name="Nagasaki K."/>
            <person name="Hano T."/>
            <person name="Tomaru Y."/>
        </authorList>
    </citation>
    <scope>NUCLEOTIDE SEQUENCE [LARGE SCALE GENOMIC DNA]</scope>
    <source>
        <strain evidence="3 4">NIES-3715</strain>
    </source>
</reference>
<evidence type="ECO:0000259" key="2">
    <source>
        <dbReference type="PROSITE" id="PS50025"/>
    </source>
</evidence>
<accession>A0AAD3D407</accession>
<dbReference type="InterPro" id="IPR004843">
    <property type="entry name" value="Calcineurin-like_PHP"/>
</dbReference>
<dbReference type="SUPFAM" id="SSF49899">
    <property type="entry name" value="Concanavalin A-like lectins/glucanases"/>
    <property type="match status" value="1"/>
</dbReference>
<evidence type="ECO:0000313" key="4">
    <source>
        <dbReference type="Proteomes" id="UP001054902"/>
    </source>
</evidence>
<dbReference type="Pfam" id="PF02210">
    <property type="entry name" value="Laminin_G_2"/>
    <property type="match status" value="1"/>
</dbReference>
<comment type="caution">
    <text evidence="3">The sequence shown here is derived from an EMBL/GenBank/DDBJ whole genome shotgun (WGS) entry which is preliminary data.</text>
</comment>
<feature type="signal peptide" evidence="1">
    <location>
        <begin position="1"/>
        <end position="20"/>
    </location>
</feature>
<gene>
    <name evidence="3" type="ORF">CTEN210_13834</name>
</gene>
<keyword evidence="1" id="KW-0732">Signal</keyword>
<keyword evidence="4" id="KW-1185">Reference proteome</keyword>
<dbReference type="Gene3D" id="3.60.21.10">
    <property type="match status" value="1"/>
</dbReference>
<dbReference type="AlphaFoldDB" id="A0AAD3D407"/>
<protein>
    <recommendedName>
        <fullName evidence="2">Laminin G domain-containing protein</fullName>
    </recommendedName>
</protein>
<dbReference type="GO" id="GO:0016787">
    <property type="term" value="F:hydrolase activity"/>
    <property type="evidence" value="ECO:0007669"/>
    <property type="project" value="InterPro"/>
</dbReference>
<evidence type="ECO:0000313" key="3">
    <source>
        <dbReference type="EMBL" id="GFH57358.1"/>
    </source>
</evidence>
<dbReference type="Gene3D" id="2.60.120.200">
    <property type="match status" value="1"/>
</dbReference>
<dbReference type="InterPro" id="IPR001791">
    <property type="entry name" value="Laminin_G"/>
</dbReference>
<dbReference type="EMBL" id="BLLK01000058">
    <property type="protein sequence ID" value="GFH57358.1"/>
    <property type="molecule type" value="Genomic_DNA"/>
</dbReference>
<dbReference type="InterPro" id="IPR013320">
    <property type="entry name" value="ConA-like_dom_sf"/>
</dbReference>
<organism evidence="3 4">
    <name type="scientific">Chaetoceros tenuissimus</name>
    <dbReference type="NCBI Taxonomy" id="426638"/>
    <lineage>
        <taxon>Eukaryota</taxon>
        <taxon>Sar</taxon>
        <taxon>Stramenopiles</taxon>
        <taxon>Ochrophyta</taxon>
        <taxon>Bacillariophyta</taxon>
        <taxon>Coscinodiscophyceae</taxon>
        <taxon>Chaetocerotophycidae</taxon>
        <taxon>Chaetocerotales</taxon>
        <taxon>Chaetocerotaceae</taxon>
        <taxon>Chaetoceros</taxon>
    </lineage>
</organism>
<dbReference type="PROSITE" id="PS50025">
    <property type="entry name" value="LAM_G_DOMAIN"/>
    <property type="match status" value="1"/>
</dbReference>
<name>A0AAD3D407_9STRA</name>
<evidence type="ECO:0000256" key="1">
    <source>
        <dbReference type="SAM" id="SignalP"/>
    </source>
</evidence>
<dbReference type="Proteomes" id="UP001054902">
    <property type="component" value="Unassembled WGS sequence"/>
</dbReference>
<dbReference type="InterPro" id="IPR029052">
    <property type="entry name" value="Metallo-depent_PP-like"/>
</dbReference>